<dbReference type="EMBL" id="CAJOBG010055111">
    <property type="protein sequence ID" value="CAF4513126.1"/>
    <property type="molecule type" value="Genomic_DNA"/>
</dbReference>
<evidence type="ECO:0000256" key="1">
    <source>
        <dbReference type="SAM" id="MobiDB-lite"/>
    </source>
</evidence>
<reference evidence="2" key="1">
    <citation type="submission" date="2021-02" db="EMBL/GenBank/DDBJ databases">
        <authorList>
            <person name="Nowell W R."/>
        </authorList>
    </citation>
    <scope>NUCLEOTIDE SEQUENCE</scope>
</reference>
<comment type="caution">
    <text evidence="2">The sequence shown here is derived from an EMBL/GenBank/DDBJ whole genome shotgun (WGS) entry which is preliminary data.</text>
</comment>
<gene>
    <name evidence="2" type="ORF">OVN521_LOCUS41431</name>
</gene>
<keyword evidence="3" id="KW-1185">Reference proteome</keyword>
<feature type="non-terminal residue" evidence="2">
    <location>
        <position position="1"/>
    </location>
</feature>
<feature type="compositionally biased region" description="Polar residues" evidence="1">
    <location>
        <begin position="116"/>
        <end position="134"/>
    </location>
</feature>
<feature type="compositionally biased region" description="Low complexity" evidence="1">
    <location>
        <begin position="55"/>
        <end position="68"/>
    </location>
</feature>
<sequence length="280" mass="32072">AEALKQCGPLVALQVLKDAANRQGLSALLAKPSENHHHNHQPQPLARFPATSNPSLLSSHQLQQLSSSANALKTASSHERLLTHSNGQQPPQQHHFATLGHPTHHHHHHQIHHHQNSPSTIMQPRPASRSQLPNTSSSYEFVYNAKSAPVNNNGNNNHHHQRLVQHDNQHRLIQSSRSAQILIDEETNDDLLNEHTLQQQQQQTQLQQHQSNPNLFHSNQIQYSAIHNRNQTFDLPKRTHDHENHMMNGNEHHMDDHHDQYEVEEVEEEEEDNEDDIQPT</sequence>
<feature type="compositionally biased region" description="Basic residues" evidence="1">
    <location>
        <begin position="102"/>
        <end position="115"/>
    </location>
</feature>
<feature type="region of interest" description="Disordered" evidence="1">
    <location>
        <begin position="241"/>
        <end position="280"/>
    </location>
</feature>
<feature type="non-terminal residue" evidence="2">
    <location>
        <position position="280"/>
    </location>
</feature>
<proteinExistence type="predicted"/>
<feature type="compositionally biased region" description="Acidic residues" evidence="1">
    <location>
        <begin position="262"/>
        <end position="280"/>
    </location>
</feature>
<dbReference type="AlphaFoldDB" id="A0A820W8U4"/>
<evidence type="ECO:0000313" key="2">
    <source>
        <dbReference type="EMBL" id="CAF4513126.1"/>
    </source>
</evidence>
<organism evidence="2 3">
    <name type="scientific">Rotaria magnacalcarata</name>
    <dbReference type="NCBI Taxonomy" id="392030"/>
    <lineage>
        <taxon>Eukaryota</taxon>
        <taxon>Metazoa</taxon>
        <taxon>Spiralia</taxon>
        <taxon>Gnathifera</taxon>
        <taxon>Rotifera</taxon>
        <taxon>Eurotatoria</taxon>
        <taxon>Bdelloidea</taxon>
        <taxon>Philodinida</taxon>
        <taxon>Philodinidae</taxon>
        <taxon>Rotaria</taxon>
    </lineage>
</organism>
<feature type="compositionally biased region" description="Basic and acidic residues" evidence="1">
    <location>
        <begin position="241"/>
        <end position="261"/>
    </location>
</feature>
<accession>A0A820W8U4</accession>
<dbReference type="Proteomes" id="UP000663866">
    <property type="component" value="Unassembled WGS sequence"/>
</dbReference>
<feature type="region of interest" description="Disordered" evidence="1">
    <location>
        <begin position="33"/>
        <end position="134"/>
    </location>
</feature>
<name>A0A820W8U4_9BILA</name>
<feature type="compositionally biased region" description="Polar residues" evidence="1">
    <location>
        <begin position="83"/>
        <end position="92"/>
    </location>
</feature>
<evidence type="ECO:0000313" key="3">
    <source>
        <dbReference type="Proteomes" id="UP000663866"/>
    </source>
</evidence>
<protein>
    <submittedName>
        <fullName evidence="2">Uncharacterized protein</fullName>
    </submittedName>
</protein>